<dbReference type="BioCyc" id="TINT75379:TINT_RS07775-MONOMER"/>
<dbReference type="PANTHER" id="PTHR36511:SF4">
    <property type="entry name" value="ANTITOXIN MQSA"/>
    <property type="match status" value="1"/>
</dbReference>
<dbReference type="eggNOG" id="COG2944">
    <property type="taxonomic scope" value="Bacteria"/>
</dbReference>
<dbReference type="STRING" id="75379.Tint_1551"/>
<gene>
    <name evidence="5" type="ordered locus">Tint_1551</name>
</gene>
<dbReference type="KEGG" id="tin:Tint_1551"/>
<dbReference type="SMART" id="SM00530">
    <property type="entry name" value="HTH_XRE"/>
    <property type="match status" value="1"/>
</dbReference>
<evidence type="ECO:0000256" key="2">
    <source>
        <dbReference type="ARBA" id="ARBA00023125"/>
    </source>
</evidence>
<accession>D5X1D5</accession>
<dbReference type="PROSITE" id="PS50943">
    <property type="entry name" value="HTH_CROC1"/>
    <property type="match status" value="1"/>
</dbReference>
<keyword evidence="1" id="KW-0805">Transcription regulation</keyword>
<dbReference type="PANTHER" id="PTHR36511">
    <property type="entry name" value="MERR FAMILY BACTERIAL REGULATORY PROTEIN"/>
    <property type="match status" value="1"/>
</dbReference>
<keyword evidence="3" id="KW-0804">Transcription</keyword>
<sequence>MTKRESMSGEELGCKLLESVKQMRAGQGTVVYSPVAQARAASGLSQARFAALMGVSVRTLQEWEQGRRKPSGAAQTLLTVAARHPEVLRELAVD</sequence>
<dbReference type="InterPro" id="IPR010982">
    <property type="entry name" value="Lambda_DNA-bd_dom_sf"/>
</dbReference>
<dbReference type="HOGENOM" id="CLU_144725_3_0_4"/>
<evidence type="ECO:0000256" key="1">
    <source>
        <dbReference type="ARBA" id="ARBA00023015"/>
    </source>
</evidence>
<protein>
    <submittedName>
        <fullName evidence="5">Transcriptional regulator, XRE family</fullName>
    </submittedName>
</protein>
<evidence type="ECO:0000256" key="3">
    <source>
        <dbReference type="ARBA" id="ARBA00023163"/>
    </source>
</evidence>
<dbReference type="GO" id="GO:0003677">
    <property type="term" value="F:DNA binding"/>
    <property type="evidence" value="ECO:0007669"/>
    <property type="project" value="UniProtKB-KW"/>
</dbReference>
<dbReference type="EMBL" id="CP002021">
    <property type="protein sequence ID" value="ADG30931.1"/>
    <property type="molecule type" value="Genomic_DNA"/>
</dbReference>
<dbReference type="CDD" id="cd00093">
    <property type="entry name" value="HTH_XRE"/>
    <property type="match status" value="1"/>
</dbReference>
<feature type="domain" description="HTH cro/C1-type" evidence="4">
    <location>
        <begin position="35"/>
        <end position="71"/>
    </location>
</feature>
<dbReference type="InterPro" id="IPR001387">
    <property type="entry name" value="Cro/C1-type_HTH"/>
</dbReference>
<dbReference type="AlphaFoldDB" id="D5X1D5"/>
<name>D5X1D5_THIK1</name>
<dbReference type="Pfam" id="PF01381">
    <property type="entry name" value="HTH_3"/>
    <property type="match status" value="1"/>
</dbReference>
<proteinExistence type="predicted"/>
<dbReference type="InterPro" id="IPR052359">
    <property type="entry name" value="HTH-type_reg/antitoxin"/>
</dbReference>
<evidence type="ECO:0000313" key="5">
    <source>
        <dbReference type="EMBL" id="ADG30931.1"/>
    </source>
</evidence>
<dbReference type="Gene3D" id="1.10.260.40">
    <property type="entry name" value="lambda repressor-like DNA-binding domains"/>
    <property type="match status" value="1"/>
</dbReference>
<keyword evidence="2" id="KW-0238">DNA-binding</keyword>
<dbReference type="SUPFAM" id="SSF47413">
    <property type="entry name" value="lambda repressor-like DNA-binding domains"/>
    <property type="match status" value="1"/>
</dbReference>
<reference evidence="5" key="1">
    <citation type="submission" date="2010-04" db="EMBL/GenBank/DDBJ databases">
        <title>Complete sequence of Thiomonas intermedia K12.</title>
        <authorList>
            <consortium name="US DOE Joint Genome Institute"/>
            <person name="Lucas S."/>
            <person name="Copeland A."/>
            <person name="Lapidus A."/>
            <person name="Cheng J.-F."/>
            <person name="Bruce D."/>
            <person name="Goodwin L."/>
            <person name="Pitluck S."/>
            <person name="Davenport K."/>
            <person name="Detter J.C."/>
            <person name="Han C."/>
            <person name="Tapia R."/>
            <person name="Land M."/>
            <person name="Hauser L."/>
            <person name="Kyrpides N."/>
            <person name="Ovchinnikova G."/>
            <person name="Kerfeld C.A."/>
            <person name="Cannon G.C."/>
            <person name="Heinhorst S."/>
            <person name="Woyke T."/>
        </authorList>
    </citation>
    <scope>NUCLEOTIDE SEQUENCE [LARGE SCALE GENOMIC DNA]</scope>
    <source>
        <strain evidence="5">K12</strain>
    </source>
</reference>
<evidence type="ECO:0000259" key="4">
    <source>
        <dbReference type="PROSITE" id="PS50943"/>
    </source>
</evidence>
<organism evidence="5">
    <name type="scientific">Thiomonas intermedia (strain K12)</name>
    <name type="common">Thiobacillus intermedius</name>
    <dbReference type="NCBI Taxonomy" id="75379"/>
    <lineage>
        <taxon>Bacteria</taxon>
        <taxon>Pseudomonadati</taxon>
        <taxon>Pseudomonadota</taxon>
        <taxon>Betaproteobacteria</taxon>
        <taxon>Burkholderiales</taxon>
        <taxon>Thiomonas</taxon>
    </lineage>
</organism>